<sequence>MNAQSDVVAADDDDFELPWLPDRWTGLRLAGVHFDAIRIDGPRGRVVADQLASITTGGPGPVILAYGGKRATYFLVPVGSTGHRAWPPGVARLTGPVACERRRYFIGVPALRGSTWPLTWHSRPTPDGRLVNVSLLHAVVRAVWAASE</sequence>
<name>A0ABU2LQ14_9ACTN</name>
<accession>A0ABU2LQ14</accession>
<organism evidence="1 2">
    <name type="scientific">Streptomyces millisiae</name>
    <dbReference type="NCBI Taxonomy" id="3075542"/>
    <lineage>
        <taxon>Bacteria</taxon>
        <taxon>Bacillati</taxon>
        <taxon>Actinomycetota</taxon>
        <taxon>Actinomycetes</taxon>
        <taxon>Kitasatosporales</taxon>
        <taxon>Streptomycetaceae</taxon>
        <taxon>Streptomyces</taxon>
    </lineage>
</organism>
<keyword evidence="2" id="KW-1185">Reference proteome</keyword>
<comment type="caution">
    <text evidence="1">The sequence shown here is derived from an EMBL/GenBank/DDBJ whole genome shotgun (WGS) entry which is preliminary data.</text>
</comment>
<dbReference type="Proteomes" id="UP001183420">
    <property type="component" value="Unassembled WGS sequence"/>
</dbReference>
<proteinExistence type="predicted"/>
<protein>
    <recommendedName>
        <fullName evidence="3">DNA primase/polymerase bifunctional N-terminal domain-containing protein</fullName>
    </recommendedName>
</protein>
<dbReference type="EMBL" id="JAVREM010000016">
    <property type="protein sequence ID" value="MDT0319680.1"/>
    <property type="molecule type" value="Genomic_DNA"/>
</dbReference>
<evidence type="ECO:0000313" key="2">
    <source>
        <dbReference type="Proteomes" id="UP001183420"/>
    </source>
</evidence>
<evidence type="ECO:0008006" key="3">
    <source>
        <dbReference type="Google" id="ProtNLM"/>
    </source>
</evidence>
<reference evidence="2" key="1">
    <citation type="submission" date="2023-07" db="EMBL/GenBank/DDBJ databases">
        <title>30 novel species of actinomycetes from the DSMZ collection.</title>
        <authorList>
            <person name="Nouioui I."/>
        </authorList>
    </citation>
    <scope>NUCLEOTIDE SEQUENCE [LARGE SCALE GENOMIC DNA]</scope>
    <source>
        <strain evidence="2">DSM 44918</strain>
    </source>
</reference>
<evidence type="ECO:0000313" key="1">
    <source>
        <dbReference type="EMBL" id="MDT0319680.1"/>
    </source>
</evidence>
<dbReference type="RefSeq" id="WP_311599109.1">
    <property type="nucleotide sequence ID" value="NZ_JAVREM010000016.1"/>
</dbReference>
<gene>
    <name evidence="1" type="ORF">RNC47_15175</name>
</gene>